<evidence type="ECO:0000313" key="3">
    <source>
        <dbReference type="Proteomes" id="UP000008424"/>
    </source>
</evidence>
<dbReference type="GO" id="GO:0003677">
    <property type="term" value="F:DNA binding"/>
    <property type="evidence" value="ECO:0007669"/>
    <property type="project" value="InterPro"/>
</dbReference>
<dbReference type="InterPro" id="IPR039554">
    <property type="entry name" value="HigA2-like_HTH"/>
</dbReference>
<dbReference type="RefSeq" id="YP_007236435.1">
    <property type="nucleotide sequence ID" value="NC_019913.1"/>
</dbReference>
<dbReference type="InterPro" id="IPR001387">
    <property type="entry name" value="Cro/C1-type_HTH"/>
</dbReference>
<organism evidence="2 3">
    <name type="scientific">Pseudomonas phage PaP1</name>
    <dbReference type="NCBI Taxonomy" id="685892"/>
    <lineage>
        <taxon>Viruses</taxon>
        <taxon>Duplodnaviria</taxon>
        <taxon>Heunggongvirae</taxon>
        <taxon>Uroviricota</taxon>
        <taxon>Caudoviricetes</taxon>
        <taxon>Vandenendeviridae</taxon>
        <taxon>Skurskavirinae</taxon>
        <taxon>Pakpunavirus</taxon>
        <taxon>Pakpunavirus PaP1</taxon>
    </lineage>
</organism>
<name>G0YV27_9CAUD</name>
<feature type="domain" description="HTH cro/C1-type" evidence="1">
    <location>
        <begin position="36"/>
        <end position="77"/>
    </location>
</feature>
<dbReference type="PROSITE" id="PS50943">
    <property type="entry name" value="HTH_CROC1"/>
    <property type="match status" value="1"/>
</dbReference>
<protein>
    <recommendedName>
        <fullName evidence="1">HTH cro/C1-type domain-containing protein</fullName>
    </recommendedName>
</protein>
<dbReference type="Proteomes" id="UP000008424">
    <property type="component" value="Segment"/>
</dbReference>
<dbReference type="Gene3D" id="1.10.260.40">
    <property type="entry name" value="lambda repressor-like DNA-binding domains"/>
    <property type="match status" value="1"/>
</dbReference>
<dbReference type="KEGG" id="vg:14296091"/>
<dbReference type="Pfam" id="PF13744">
    <property type="entry name" value="HTH_37"/>
    <property type="match status" value="1"/>
</dbReference>
<evidence type="ECO:0000259" key="1">
    <source>
        <dbReference type="PROSITE" id="PS50943"/>
    </source>
</evidence>
<dbReference type="CDD" id="cd00093">
    <property type="entry name" value="HTH_XRE"/>
    <property type="match status" value="1"/>
</dbReference>
<sequence length="103" mass="11764">MVKCRCVTRRTKMSNSVQDFKKAVMAVAAHYISQSGLTQREVAERCGTHQSRISNLMKQHVDKFSIESILEIVDKLGGYKMVASFELEEHNVLNFNIFPEEQA</sequence>
<reference evidence="2 3" key="1">
    <citation type="journal article" date="2013" name="PLoS ONE">
        <title>Genomic and Proteomic Analyses of the Terminally Redundant Genome of the Pseudomonas aeruginosa Phage PaP1: Establishment of Genus PaP1-Like Phages.</title>
        <authorList>
            <person name="Lu S."/>
            <person name="Le S."/>
            <person name="Tan Y."/>
            <person name="Zhu J."/>
            <person name="Li M."/>
            <person name="Rao X."/>
            <person name="Zou L."/>
            <person name="Li S."/>
            <person name="Wang J."/>
            <person name="Jin X."/>
            <person name="Huang G."/>
            <person name="Zhang L."/>
            <person name="Zhao X."/>
            <person name="Hu F."/>
        </authorList>
    </citation>
    <scope>NUCLEOTIDE SEQUENCE [LARGE SCALE GENOMIC DNA]</scope>
</reference>
<dbReference type="GeneID" id="14296091"/>
<accession>G0YV27</accession>
<dbReference type="SUPFAM" id="SSF47413">
    <property type="entry name" value="lambda repressor-like DNA-binding domains"/>
    <property type="match status" value="1"/>
</dbReference>
<gene>
    <name evidence="2" type="ORF">PaP1_gp024</name>
</gene>
<evidence type="ECO:0000313" key="2">
    <source>
        <dbReference type="EMBL" id="AEK21564.1"/>
    </source>
</evidence>
<proteinExistence type="predicted"/>
<dbReference type="EMBL" id="HQ832595">
    <property type="protein sequence ID" value="AEK21564.1"/>
    <property type="molecule type" value="Genomic_DNA"/>
</dbReference>
<keyword evidence="3" id="KW-1185">Reference proteome</keyword>
<dbReference type="InterPro" id="IPR010982">
    <property type="entry name" value="Lambda_DNA-bd_dom_sf"/>
</dbReference>
<dbReference type="OrthoDB" id="18231at10239"/>